<evidence type="ECO:0000256" key="5">
    <source>
        <dbReference type="ARBA" id="ARBA00023136"/>
    </source>
</evidence>
<name>A0AAV6HC12_9TELE</name>
<evidence type="ECO:0000256" key="4">
    <source>
        <dbReference type="ARBA" id="ARBA00022989"/>
    </source>
</evidence>
<keyword evidence="3 7" id="KW-0812">Transmembrane</keyword>
<evidence type="ECO:0000256" key="3">
    <source>
        <dbReference type="ARBA" id="ARBA00022692"/>
    </source>
</evidence>
<protein>
    <recommendedName>
        <fullName evidence="10">Trafficking regulator of GLUT4 (SLC2A4) 1b</fullName>
    </recommendedName>
</protein>
<keyword evidence="9" id="KW-1185">Reference proteome</keyword>
<dbReference type="Proteomes" id="UP000823561">
    <property type="component" value="Chromosome 2"/>
</dbReference>
<dbReference type="GO" id="GO:0016020">
    <property type="term" value="C:membrane"/>
    <property type="evidence" value="ECO:0007669"/>
    <property type="project" value="UniProtKB-SubCell"/>
</dbReference>
<dbReference type="PANTHER" id="PTHR14948:SF1">
    <property type="entry name" value="TRAFFICKING REGULATOR OF GLUT4 1"/>
    <property type="match status" value="1"/>
</dbReference>
<evidence type="ECO:0008006" key="10">
    <source>
        <dbReference type="Google" id="ProtNLM"/>
    </source>
</evidence>
<dbReference type="AlphaFoldDB" id="A0AAV6HC12"/>
<evidence type="ECO:0000256" key="7">
    <source>
        <dbReference type="SAM" id="Phobius"/>
    </source>
</evidence>
<dbReference type="InterPro" id="IPR007593">
    <property type="entry name" value="CD225/Dispanin_fam"/>
</dbReference>
<keyword evidence="4 7" id="KW-1133">Transmembrane helix</keyword>
<evidence type="ECO:0000313" key="9">
    <source>
        <dbReference type="Proteomes" id="UP000823561"/>
    </source>
</evidence>
<dbReference type="InterPro" id="IPR051423">
    <property type="entry name" value="CD225/Dispanin"/>
</dbReference>
<dbReference type="Pfam" id="PF04505">
    <property type="entry name" value="CD225"/>
    <property type="match status" value="1"/>
</dbReference>
<evidence type="ECO:0000256" key="1">
    <source>
        <dbReference type="ARBA" id="ARBA00004370"/>
    </source>
</evidence>
<feature type="compositionally biased region" description="Low complexity" evidence="6">
    <location>
        <begin position="67"/>
        <end position="79"/>
    </location>
</feature>
<feature type="region of interest" description="Disordered" evidence="6">
    <location>
        <begin position="41"/>
        <end position="82"/>
    </location>
</feature>
<accession>A0AAV6HC12</accession>
<evidence type="ECO:0000256" key="2">
    <source>
        <dbReference type="ARBA" id="ARBA00006843"/>
    </source>
</evidence>
<organism evidence="8 9">
    <name type="scientific">Alosa alosa</name>
    <name type="common">allis shad</name>
    <dbReference type="NCBI Taxonomy" id="278164"/>
    <lineage>
        <taxon>Eukaryota</taxon>
        <taxon>Metazoa</taxon>
        <taxon>Chordata</taxon>
        <taxon>Craniata</taxon>
        <taxon>Vertebrata</taxon>
        <taxon>Euteleostomi</taxon>
        <taxon>Actinopterygii</taxon>
        <taxon>Neopterygii</taxon>
        <taxon>Teleostei</taxon>
        <taxon>Clupei</taxon>
        <taxon>Clupeiformes</taxon>
        <taxon>Clupeoidei</taxon>
        <taxon>Clupeidae</taxon>
        <taxon>Alosa</taxon>
    </lineage>
</organism>
<keyword evidence="5 7" id="KW-0472">Membrane</keyword>
<comment type="subcellular location">
    <subcellularLocation>
        <location evidence="1">Membrane</location>
    </subcellularLocation>
</comment>
<reference evidence="8" key="1">
    <citation type="submission" date="2020-10" db="EMBL/GenBank/DDBJ databases">
        <title>Chromosome-scale genome assembly of the Allis shad, Alosa alosa.</title>
        <authorList>
            <person name="Margot Z."/>
            <person name="Christophe K."/>
            <person name="Cabau C."/>
            <person name="Louis A."/>
            <person name="Berthelot C."/>
            <person name="Parey E."/>
            <person name="Roest Crollius H."/>
            <person name="Montfort J."/>
            <person name="Robinson-Rechavi M."/>
            <person name="Bucao C."/>
            <person name="Bouchez O."/>
            <person name="Gislard M."/>
            <person name="Lluch J."/>
            <person name="Milhes M."/>
            <person name="Lampietro C."/>
            <person name="Lopez Roques C."/>
            <person name="Donnadieu C."/>
            <person name="Braasch I."/>
            <person name="Desvignes T."/>
            <person name="Postlethwait J."/>
            <person name="Bobe J."/>
            <person name="Guiguen Y."/>
        </authorList>
    </citation>
    <scope>NUCLEOTIDE SEQUENCE</scope>
    <source>
        <strain evidence="8">M-15738</strain>
        <tissue evidence="8">Blood</tissue>
    </source>
</reference>
<dbReference type="EMBL" id="JADWDJ010000002">
    <property type="protein sequence ID" value="KAG5284790.1"/>
    <property type="molecule type" value="Genomic_DNA"/>
</dbReference>
<comment type="similarity">
    <text evidence="2">Belongs to the CD225/Dispanin family.</text>
</comment>
<feature type="transmembrane region" description="Helical" evidence="7">
    <location>
        <begin position="88"/>
        <end position="111"/>
    </location>
</feature>
<dbReference type="PANTHER" id="PTHR14948">
    <property type="entry name" value="NG5"/>
    <property type="match status" value="1"/>
</dbReference>
<evidence type="ECO:0000256" key="6">
    <source>
        <dbReference type="SAM" id="MobiDB-lite"/>
    </source>
</evidence>
<comment type="caution">
    <text evidence="8">The sequence shown here is derived from an EMBL/GenBank/DDBJ whole genome shotgun (WGS) entry which is preliminary data.</text>
</comment>
<evidence type="ECO:0000313" key="8">
    <source>
        <dbReference type="EMBL" id="KAG5284790.1"/>
    </source>
</evidence>
<sequence>MLVYKDTQKLLGVSASEESEGHSLKPLDSLSLSIRGSVRSLNAEQNGRRSPMKSGSIGNIAVPSPSPSRLSFSRASSPGPQAPAPPNYLWLALLSCFCPSFPLNLFALYYSHTSRSLQQVGDDDGARRLGKLARLLSIIAILVGVAVLLYIIIGEANGIF</sequence>
<proteinExistence type="inferred from homology"/>
<gene>
    <name evidence="8" type="ORF">AALO_G00030530</name>
</gene>
<feature type="transmembrane region" description="Helical" evidence="7">
    <location>
        <begin position="132"/>
        <end position="153"/>
    </location>
</feature>